<keyword evidence="2" id="KW-1185">Reference proteome</keyword>
<gene>
    <name evidence="1" type="ORF">EAV92_02765</name>
</gene>
<dbReference type="PANTHER" id="PTHR43649">
    <property type="entry name" value="ARABINOSE-BINDING PROTEIN-RELATED"/>
    <property type="match status" value="1"/>
</dbReference>
<dbReference type="SUPFAM" id="SSF53850">
    <property type="entry name" value="Periplasmic binding protein-like II"/>
    <property type="match status" value="1"/>
</dbReference>
<dbReference type="PANTHER" id="PTHR43649:SF12">
    <property type="entry name" value="DIACETYLCHITOBIOSE BINDING PROTEIN DASA"/>
    <property type="match status" value="1"/>
</dbReference>
<dbReference type="Pfam" id="PF01547">
    <property type="entry name" value="SBP_bac_1"/>
    <property type="match status" value="1"/>
</dbReference>
<dbReference type="InterPro" id="IPR006059">
    <property type="entry name" value="SBP"/>
</dbReference>
<dbReference type="Gene3D" id="3.40.190.10">
    <property type="entry name" value="Periplasmic binding protein-like II"/>
    <property type="match status" value="1"/>
</dbReference>
<organism evidence="1 2">
    <name type="scientific">Cohnella candidum</name>
    <dbReference type="NCBI Taxonomy" id="2674991"/>
    <lineage>
        <taxon>Bacteria</taxon>
        <taxon>Bacillati</taxon>
        <taxon>Bacillota</taxon>
        <taxon>Bacilli</taxon>
        <taxon>Bacillales</taxon>
        <taxon>Paenibacillaceae</taxon>
        <taxon>Cohnella</taxon>
    </lineage>
</organism>
<proteinExistence type="predicted"/>
<dbReference type="KEGG" id="coh:EAV92_02765"/>
<sequence length="458" mass="51467">MNRTRGMAAGALVTLIVVSLLIWRWPSGGSDPAASDKVPRDPVTLRFTYWGSVEEKKAIESTLARFHQEYPWITVEPIQLPNSDYNTKMLALSSSNEEPDLAYMTTELGEIFARQDKFLNLFDFLGRDPDLKKEDFLDYLWYKSSPDFAWGISTAAECFGLYYRKDLLEKAGVPIPPAQAENAWSWEQFVEAAKRLTLDSQGRNALDPAFDKDRIARYGIMFETWSDPLNNFVFGNGGDWVSADRSRFTLNSDEAAQAIQKLADLANVYHVAPSPYESKSLPAMNVALQAGLAAMIIDGQWINLDLGKAKVDYDIGVLPKLKRSVTVGLSGATVLFRSSKHPEEAWLLYKWLADPNKAINLYTDGLWMPVFKKWYTDPALVDRWVNANPRAHPPGFKDAMMKQLLENGMPSVGYYLQNQMETFPEVTAGLIPVWQGEVSAKTALGSIAEKVNRLNVQK</sequence>
<protein>
    <submittedName>
        <fullName evidence="1">Sugar ABC transporter substrate-binding protein</fullName>
    </submittedName>
</protein>
<dbReference type="CDD" id="cd13585">
    <property type="entry name" value="PBP2_TMBP_like"/>
    <property type="match status" value="1"/>
</dbReference>
<evidence type="ECO:0000313" key="2">
    <source>
        <dbReference type="Proteomes" id="UP000269097"/>
    </source>
</evidence>
<dbReference type="AlphaFoldDB" id="A0A3G3JUR5"/>
<dbReference type="RefSeq" id="WP_123039660.1">
    <property type="nucleotide sequence ID" value="NZ_CP033433.1"/>
</dbReference>
<reference evidence="1 2" key="1">
    <citation type="submission" date="2018-10" db="EMBL/GenBank/DDBJ databases">
        <title>Genome Sequence of Cohnella sp.</title>
        <authorList>
            <person name="Srinivasan S."/>
            <person name="Kim M.K."/>
        </authorList>
    </citation>
    <scope>NUCLEOTIDE SEQUENCE [LARGE SCALE GENOMIC DNA]</scope>
    <source>
        <strain evidence="1 2">18JY8-7</strain>
    </source>
</reference>
<dbReference type="InterPro" id="IPR050490">
    <property type="entry name" value="Bact_solute-bd_prot1"/>
</dbReference>
<dbReference type="EMBL" id="CP033433">
    <property type="protein sequence ID" value="AYQ71597.1"/>
    <property type="molecule type" value="Genomic_DNA"/>
</dbReference>
<dbReference type="Proteomes" id="UP000269097">
    <property type="component" value="Chromosome"/>
</dbReference>
<accession>A0A3G3JUR5</accession>
<name>A0A3G3JUR5_9BACL</name>
<evidence type="ECO:0000313" key="1">
    <source>
        <dbReference type="EMBL" id="AYQ71597.1"/>
    </source>
</evidence>